<dbReference type="SUPFAM" id="SSF56563">
    <property type="entry name" value="Major capsid protein gp5"/>
    <property type="match status" value="1"/>
</dbReference>
<dbReference type="OrthoDB" id="6982310at2"/>
<evidence type="ECO:0000313" key="3">
    <source>
        <dbReference type="EMBL" id="RRH69973.1"/>
    </source>
</evidence>
<evidence type="ECO:0000313" key="4">
    <source>
        <dbReference type="Proteomes" id="UP000282125"/>
    </source>
</evidence>
<evidence type="ECO:0000259" key="2">
    <source>
        <dbReference type="Pfam" id="PF05065"/>
    </source>
</evidence>
<proteinExistence type="predicted"/>
<accession>A0A3P3D6K9</accession>
<sequence length="90" mass="9607">IYTTSQIANNLGTAGDETEIYFGEFSEAMIGDSQNLSLSVSTDAAYVDGSGNTVSAYQSDLTLMRAISEHDFALEHDVAFAGFNAKGWSL</sequence>
<dbReference type="Proteomes" id="UP000282125">
    <property type="component" value="Unassembled WGS sequence"/>
</dbReference>
<comment type="subcellular location">
    <subcellularLocation>
        <location evidence="1">Virion</location>
    </subcellularLocation>
</comment>
<organism evidence="3 4">
    <name type="scientific">Falsigemmobacter faecalis</name>
    <dbReference type="NCBI Taxonomy" id="2488730"/>
    <lineage>
        <taxon>Bacteria</taxon>
        <taxon>Pseudomonadati</taxon>
        <taxon>Pseudomonadota</taxon>
        <taxon>Alphaproteobacteria</taxon>
        <taxon>Rhodobacterales</taxon>
        <taxon>Paracoccaceae</taxon>
        <taxon>Falsigemmobacter</taxon>
    </lineage>
</organism>
<evidence type="ECO:0000256" key="1">
    <source>
        <dbReference type="ARBA" id="ARBA00004328"/>
    </source>
</evidence>
<feature type="domain" description="Phage capsid-like C-terminal" evidence="2">
    <location>
        <begin position="2"/>
        <end position="81"/>
    </location>
</feature>
<name>A0A3P3D6K9_9RHOB</name>
<dbReference type="Pfam" id="PF05065">
    <property type="entry name" value="Phage_capsid"/>
    <property type="match status" value="1"/>
</dbReference>
<dbReference type="NCBIfam" id="TIGR01554">
    <property type="entry name" value="major_cap_HK97"/>
    <property type="match status" value="1"/>
</dbReference>
<dbReference type="AlphaFoldDB" id="A0A3P3D6K9"/>
<protein>
    <submittedName>
        <fullName evidence="3">Phage major capsid protein</fullName>
    </submittedName>
</protein>
<gene>
    <name evidence="3" type="ORF">EG244_17810</name>
</gene>
<keyword evidence="4" id="KW-1185">Reference proteome</keyword>
<comment type="caution">
    <text evidence="3">The sequence shown here is derived from an EMBL/GenBank/DDBJ whole genome shotgun (WGS) entry which is preliminary data.</text>
</comment>
<dbReference type="RefSeq" id="WP_124966526.1">
    <property type="nucleotide sequence ID" value="NZ_RRAZ01000039.1"/>
</dbReference>
<dbReference type="InterPro" id="IPR024455">
    <property type="entry name" value="Phage_capsid"/>
</dbReference>
<feature type="non-terminal residue" evidence="3">
    <location>
        <position position="1"/>
    </location>
</feature>
<dbReference type="InterPro" id="IPR054612">
    <property type="entry name" value="Phage_capsid-like_C"/>
</dbReference>
<dbReference type="EMBL" id="RRAZ01000039">
    <property type="protein sequence ID" value="RRH69973.1"/>
    <property type="molecule type" value="Genomic_DNA"/>
</dbReference>
<reference evidence="3 4" key="1">
    <citation type="submission" date="2018-11" db="EMBL/GenBank/DDBJ databases">
        <title>Gemmobacter sp. nov., YIM 102744-1 draft genome.</title>
        <authorList>
            <person name="Li G."/>
            <person name="Jiang Y."/>
        </authorList>
    </citation>
    <scope>NUCLEOTIDE SEQUENCE [LARGE SCALE GENOMIC DNA]</scope>
    <source>
        <strain evidence="3 4">YIM 102744-1</strain>
    </source>
</reference>